<feature type="compositionally biased region" description="Basic and acidic residues" evidence="1">
    <location>
        <begin position="22"/>
        <end position="32"/>
    </location>
</feature>
<dbReference type="PANTHER" id="PTHR37946:SF1">
    <property type="entry name" value="SLL1969 PROTEIN"/>
    <property type="match status" value="1"/>
</dbReference>
<dbReference type="GO" id="GO:0016042">
    <property type="term" value="P:lipid catabolic process"/>
    <property type="evidence" value="ECO:0007669"/>
    <property type="project" value="InterPro"/>
</dbReference>
<dbReference type="OrthoDB" id="8871309at2"/>
<comment type="caution">
    <text evidence="2">The sequence shown here is derived from an EMBL/GenBank/DDBJ whole genome shotgun (WGS) entry which is preliminary data.</text>
</comment>
<evidence type="ECO:0000256" key="1">
    <source>
        <dbReference type="SAM" id="MobiDB-lite"/>
    </source>
</evidence>
<proteinExistence type="predicted"/>
<dbReference type="EMBL" id="RXHJ01000006">
    <property type="protein sequence ID" value="RSZ63883.1"/>
    <property type="molecule type" value="Genomic_DNA"/>
</dbReference>
<dbReference type="InterPro" id="IPR029058">
    <property type="entry name" value="AB_hydrolase_fold"/>
</dbReference>
<protein>
    <submittedName>
        <fullName evidence="2">Triacylglycerol lipase</fullName>
    </submittedName>
</protein>
<dbReference type="SUPFAM" id="SSF53474">
    <property type="entry name" value="alpha/beta-Hydrolases"/>
    <property type="match status" value="1"/>
</dbReference>
<dbReference type="Proteomes" id="UP000274907">
    <property type="component" value="Unassembled WGS sequence"/>
</dbReference>
<sequence>MATDYLAELQKDISEKLNRLLPTREADVDKPPRQATKPDLPLTARLPPRGHIEDDWRARPTAQRPWPVILIHGTGDTNGIWQQLTIELREDGWAVFAPEFGQRCTDQVEESAAQVGAYIEAVLTVTGAERVVIVGHSQGGVLARYWMRLLDGAAKVHHLISLGVPHHGTTMGGMLSSVTTTKTGETMMNAIVQSWFGPSGFQLITGHPLLEELNDGGSTEPGVGYTNIATKNDTIIQPTETSFLVSEDPEADITNILLQDLEPKALVLHMDMPGDVRVRSLVREALDGLVEQD</sequence>
<dbReference type="GO" id="GO:0016787">
    <property type="term" value="F:hydrolase activity"/>
    <property type="evidence" value="ECO:0007669"/>
    <property type="project" value="InterPro"/>
</dbReference>
<evidence type="ECO:0000313" key="2">
    <source>
        <dbReference type="EMBL" id="RSZ63883.1"/>
    </source>
</evidence>
<dbReference type="InterPro" id="IPR002918">
    <property type="entry name" value="Lipase_EstA/Esterase_EstB"/>
</dbReference>
<dbReference type="Pfam" id="PF01674">
    <property type="entry name" value="Lipase_2"/>
    <property type="match status" value="1"/>
</dbReference>
<accession>A0A430HZ92</accession>
<reference evidence="2 3" key="1">
    <citation type="submission" date="2018-12" db="EMBL/GenBank/DDBJ databases">
        <title>YIM 101343 draft genome.</title>
        <authorList>
            <person name="Chen X."/>
        </authorList>
    </citation>
    <scope>NUCLEOTIDE SEQUENCE [LARGE SCALE GENOMIC DNA]</scope>
    <source>
        <strain evidence="2 3">YIM 101343</strain>
    </source>
</reference>
<organism evidence="2 3">
    <name type="scientific">Corynebacterium hylobatis</name>
    <dbReference type="NCBI Taxonomy" id="1859290"/>
    <lineage>
        <taxon>Bacteria</taxon>
        <taxon>Bacillati</taxon>
        <taxon>Actinomycetota</taxon>
        <taxon>Actinomycetes</taxon>
        <taxon>Mycobacteriales</taxon>
        <taxon>Corynebacteriaceae</taxon>
        <taxon>Corynebacterium</taxon>
    </lineage>
</organism>
<dbReference type="RefSeq" id="WP_126120516.1">
    <property type="nucleotide sequence ID" value="NZ_RXHJ01000006.1"/>
</dbReference>
<dbReference type="PANTHER" id="PTHR37946">
    <property type="entry name" value="SLL1969 PROTEIN"/>
    <property type="match status" value="1"/>
</dbReference>
<dbReference type="AlphaFoldDB" id="A0A430HZ92"/>
<gene>
    <name evidence="2" type="ORF">EAH68_06515</name>
</gene>
<name>A0A430HZ92_9CORY</name>
<evidence type="ECO:0000313" key="3">
    <source>
        <dbReference type="Proteomes" id="UP000274907"/>
    </source>
</evidence>
<keyword evidence="3" id="KW-1185">Reference proteome</keyword>
<dbReference type="Gene3D" id="3.40.50.1820">
    <property type="entry name" value="alpha/beta hydrolase"/>
    <property type="match status" value="1"/>
</dbReference>
<feature type="region of interest" description="Disordered" evidence="1">
    <location>
        <begin position="22"/>
        <end position="54"/>
    </location>
</feature>